<dbReference type="AlphaFoldDB" id="A0A9E8CLG6"/>
<proteinExistence type="predicted"/>
<sequence>MGKRLNLILSMAATGRSRYSAVMPSDNQPPSDKRRAFQPFRYRQKQSDLAEAIHQRVVKAVDDMRRRMISDENALSYRHGREWSSSHNPETQEFSRFQTASAEAAIPFEHILDHRLSAIPDYVARMVDGLELGFMANLFSLIDATTEKTGNVVRSSGSAAEDFFDMLSKVETGVDRYGRPTMPSFVTSPDNSRRMIQELEAQTEEFHRRVEQLKEQKERDATAREADRVARFRW</sequence>
<name>A0A9E8CLG6_9HYPH</name>
<dbReference type="EMBL" id="CP102774">
    <property type="protein sequence ID" value="UZF86860.1"/>
    <property type="molecule type" value="Genomic_DNA"/>
</dbReference>
<organism evidence="1">
    <name type="scientific">Bosea sp. NBC_00436</name>
    <dbReference type="NCBI Taxonomy" id="2969620"/>
    <lineage>
        <taxon>Bacteria</taxon>
        <taxon>Pseudomonadati</taxon>
        <taxon>Pseudomonadota</taxon>
        <taxon>Alphaproteobacteria</taxon>
        <taxon>Hyphomicrobiales</taxon>
        <taxon>Boseaceae</taxon>
        <taxon>Bosea</taxon>
    </lineage>
</organism>
<gene>
    <name evidence="1" type="ORF">NWE54_24405</name>
</gene>
<protein>
    <submittedName>
        <fullName evidence="1">Uncharacterized protein</fullName>
    </submittedName>
</protein>
<accession>A0A9E8CLG6</accession>
<evidence type="ECO:0000313" key="1">
    <source>
        <dbReference type="EMBL" id="UZF86860.1"/>
    </source>
</evidence>
<reference evidence="1" key="1">
    <citation type="submission" date="2022-08" db="EMBL/GenBank/DDBJ databases">
        <title>Complete Genome Sequences of 2 Bosea sp. soil isolates.</title>
        <authorList>
            <person name="Alvarez Arevalo M."/>
            <person name="Sterndorff E.B."/>
            <person name="Faurdal D."/>
            <person name="Joergensen T.S."/>
            <person name="Weber T."/>
        </authorList>
    </citation>
    <scope>NUCLEOTIDE SEQUENCE</scope>
    <source>
        <strain evidence="1">NBC_00436</strain>
    </source>
</reference>